<sequence length="157" mass="16944">MLHLFMRPQTGRQTTRRFLSTVSDAVRSLIAPASLTRHSAPSQPAPVAAPEPTGLFTADELPDVEDIEAAAASFAKAADQARAADRGKRKAKRLLDRLPAGIYGGWVVSRVTSTRQTADLDEIRRIFKQHGLGPVPMKPSAPSLKVERVPAAELVTV</sequence>
<dbReference type="EMBL" id="JANFNH010000020">
    <property type="protein sequence ID" value="MCQ4043882.1"/>
    <property type="molecule type" value="Genomic_DNA"/>
</dbReference>
<dbReference type="RefSeq" id="WP_255929357.1">
    <property type="nucleotide sequence ID" value="NZ_JANFNH010000020.1"/>
</dbReference>
<evidence type="ECO:0000313" key="2">
    <source>
        <dbReference type="Proteomes" id="UP001206206"/>
    </source>
</evidence>
<gene>
    <name evidence="1" type="ORF">NON19_18100</name>
</gene>
<accession>A0ABT1PEU5</accession>
<comment type="caution">
    <text evidence="1">The sequence shown here is derived from an EMBL/GenBank/DDBJ whole genome shotgun (WGS) entry which is preliminary data.</text>
</comment>
<protein>
    <submittedName>
        <fullName evidence="1">Uncharacterized protein</fullName>
    </submittedName>
</protein>
<name>A0ABT1PEU5_9ACTN</name>
<keyword evidence="2" id="KW-1185">Reference proteome</keyword>
<evidence type="ECO:0000313" key="1">
    <source>
        <dbReference type="EMBL" id="MCQ4043882.1"/>
    </source>
</evidence>
<organism evidence="1 2">
    <name type="scientific">Streptantibioticus rubrisoli</name>
    <dbReference type="NCBI Taxonomy" id="1387313"/>
    <lineage>
        <taxon>Bacteria</taxon>
        <taxon>Bacillati</taxon>
        <taxon>Actinomycetota</taxon>
        <taxon>Actinomycetes</taxon>
        <taxon>Kitasatosporales</taxon>
        <taxon>Streptomycetaceae</taxon>
        <taxon>Streptantibioticus</taxon>
    </lineage>
</organism>
<reference evidence="1 2" key="1">
    <citation type="submission" date="2022-06" db="EMBL/GenBank/DDBJ databases">
        <title>Draft genome sequence of type strain Streptomyces rubrisoli DSM 42083.</title>
        <authorList>
            <person name="Duangmal K."/>
            <person name="Klaysubun C."/>
        </authorList>
    </citation>
    <scope>NUCLEOTIDE SEQUENCE [LARGE SCALE GENOMIC DNA]</scope>
    <source>
        <strain evidence="1 2">DSM 42083</strain>
    </source>
</reference>
<dbReference type="Proteomes" id="UP001206206">
    <property type="component" value="Unassembled WGS sequence"/>
</dbReference>
<proteinExistence type="predicted"/>